<keyword evidence="7 12" id="KW-0411">Iron-sulfur</keyword>
<evidence type="ECO:0000256" key="8">
    <source>
        <dbReference type="ARBA" id="ARBA00023134"/>
    </source>
</evidence>
<dbReference type="InterPro" id="IPR050105">
    <property type="entry name" value="MoCo_biosynth_MoaA/MoaC"/>
</dbReference>
<evidence type="ECO:0000313" key="15">
    <source>
        <dbReference type="Proteomes" id="UP000198672"/>
    </source>
</evidence>
<feature type="binding site" evidence="12">
    <location>
        <position position="22"/>
    </location>
    <ligand>
        <name>GTP</name>
        <dbReference type="ChEBI" id="CHEBI:37565"/>
    </ligand>
</feature>
<gene>
    <name evidence="12" type="primary">moaA</name>
    <name evidence="14" type="ORF">SAMN05421644_11512</name>
</gene>
<dbReference type="SFLD" id="SFLDS00029">
    <property type="entry name" value="Radical_SAM"/>
    <property type="match status" value="1"/>
</dbReference>
<evidence type="ECO:0000256" key="10">
    <source>
        <dbReference type="ARBA" id="ARBA00023239"/>
    </source>
</evidence>
<dbReference type="SFLD" id="SFLDG01067">
    <property type="entry name" value="SPASM/twitch_domain_containing"/>
    <property type="match status" value="1"/>
</dbReference>
<dbReference type="NCBIfam" id="TIGR02666">
    <property type="entry name" value="moaA"/>
    <property type="match status" value="1"/>
</dbReference>
<dbReference type="Proteomes" id="UP000198672">
    <property type="component" value="Unassembled WGS sequence"/>
</dbReference>
<keyword evidence="15" id="KW-1185">Reference proteome</keyword>
<comment type="subunit">
    <text evidence="12">Monomer and homodimer.</text>
</comment>
<feature type="binding site" evidence="12">
    <location>
        <position position="264"/>
    </location>
    <ligand>
        <name>[4Fe-4S] cluster</name>
        <dbReference type="ChEBI" id="CHEBI:49883"/>
        <label>2</label>
        <note>4Fe-4S-substrate</note>
    </ligand>
</feature>
<accession>A0A1H3EYS6</accession>
<evidence type="ECO:0000256" key="4">
    <source>
        <dbReference type="ARBA" id="ARBA00022723"/>
    </source>
</evidence>
<dbReference type="AlphaFoldDB" id="A0A1H3EYS6"/>
<feature type="domain" description="Radical SAM core" evidence="13">
    <location>
        <begin position="13"/>
        <end position="230"/>
    </location>
</feature>
<dbReference type="OrthoDB" id="9763993at2"/>
<dbReference type="STRING" id="61595.SAMN05421644_11512"/>
<feature type="binding site" evidence="12">
    <location>
        <position position="278"/>
    </location>
    <ligand>
        <name>[4Fe-4S] cluster</name>
        <dbReference type="ChEBI" id="CHEBI:49883"/>
        <label>2</label>
        <note>4Fe-4S-substrate</note>
    </ligand>
</feature>
<dbReference type="InterPro" id="IPR013785">
    <property type="entry name" value="Aldolase_TIM"/>
</dbReference>
<dbReference type="CDD" id="cd01335">
    <property type="entry name" value="Radical_SAM"/>
    <property type="match status" value="1"/>
</dbReference>
<comment type="pathway">
    <text evidence="12">Cofactor biosynthesis; molybdopterin biosynthesis.</text>
</comment>
<dbReference type="PANTHER" id="PTHR22960">
    <property type="entry name" value="MOLYBDOPTERIN COFACTOR SYNTHESIS PROTEIN A"/>
    <property type="match status" value="1"/>
</dbReference>
<evidence type="ECO:0000256" key="9">
    <source>
        <dbReference type="ARBA" id="ARBA00023150"/>
    </source>
</evidence>
<feature type="binding site" evidence="12">
    <location>
        <position position="197"/>
    </location>
    <ligand>
        <name>S-adenosyl-L-methionine</name>
        <dbReference type="ChEBI" id="CHEBI:59789"/>
    </ligand>
</feature>
<dbReference type="InterPro" id="IPR058240">
    <property type="entry name" value="rSAM_sf"/>
</dbReference>
<keyword evidence="4 12" id="KW-0479">Metal-binding</keyword>
<dbReference type="GO" id="GO:0005525">
    <property type="term" value="F:GTP binding"/>
    <property type="evidence" value="ECO:0007669"/>
    <property type="project" value="UniProtKB-UniRule"/>
</dbReference>
<feature type="binding site" evidence="12">
    <location>
        <position position="29"/>
    </location>
    <ligand>
        <name>[4Fe-4S] cluster</name>
        <dbReference type="ChEBI" id="CHEBI:49883"/>
        <label>1</label>
        <note>4Fe-4S-S-AdoMet</note>
    </ligand>
</feature>
<dbReference type="GO" id="GO:0061799">
    <property type="term" value="F:cyclic pyranopterin monophosphate synthase activity"/>
    <property type="evidence" value="ECO:0007669"/>
    <property type="project" value="TreeGrafter"/>
</dbReference>
<dbReference type="Pfam" id="PF04055">
    <property type="entry name" value="Radical_SAM"/>
    <property type="match status" value="1"/>
</dbReference>
<dbReference type="RefSeq" id="WP_091333190.1">
    <property type="nucleotide sequence ID" value="NZ_FNOW01000015.1"/>
</dbReference>
<feature type="binding site" evidence="12">
    <location>
        <position position="126"/>
    </location>
    <ligand>
        <name>S-adenosyl-L-methionine</name>
        <dbReference type="ChEBI" id="CHEBI:59789"/>
    </ligand>
</feature>
<feature type="binding site" evidence="12">
    <location>
        <position position="261"/>
    </location>
    <ligand>
        <name>[4Fe-4S] cluster</name>
        <dbReference type="ChEBI" id="CHEBI:49883"/>
        <label>2</label>
        <note>4Fe-4S-substrate</note>
    </ligand>
</feature>
<dbReference type="CDD" id="cd21117">
    <property type="entry name" value="Twitch_MoaA"/>
    <property type="match status" value="1"/>
</dbReference>
<keyword evidence="3 12" id="KW-0949">S-adenosyl-L-methionine</keyword>
<evidence type="ECO:0000256" key="1">
    <source>
        <dbReference type="ARBA" id="ARBA00012167"/>
    </source>
</evidence>
<dbReference type="InterPro" id="IPR010505">
    <property type="entry name" value="MoaA_twitch"/>
</dbReference>
<dbReference type="GO" id="GO:0046872">
    <property type="term" value="F:metal ion binding"/>
    <property type="evidence" value="ECO:0007669"/>
    <property type="project" value="UniProtKB-KW"/>
</dbReference>
<dbReference type="InterPro" id="IPR006638">
    <property type="entry name" value="Elp3/MiaA/NifB-like_rSAM"/>
</dbReference>
<feature type="binding site" evidence="12">
    <location>
        <position position="33"/>
    </location>
    <ligand>
        <name>[4Fe-4S] cluster</name>
        <dbReference type="ChEBI" id="CHEBI:49883"/>
        <label>1</label>
        <note>4Fe-4S-S-AdoMet</note>
    </ligand>
</feature>
<dbReference type="PANTHER" id="PTHR22960:SF0">
    <property type="entry name" value="MOLYBDENUM COFACTOR BIOSYNTHESIS PROTEIN 1"/>
    <property type="match status" value="1"/>
</dbReference>
<evidence type="ECO:0000256" key="12">
    <source>
        <dbReference type="HAMAP-Rule" id="MF_01225"/>
    </source>
</evidence>
<dbReference type="SFLD" id="SFLDG01386">
    <property type="entry name" value="main_SPASM_domain-containing"/>
    <property type="match status" value="1"/>
</dbReference>
<dbReference type="GO" id="GO:0061798">
    <property type="term" value="F:GTP 3',8'-cyclase activity"/>
    <property type="evidence" value="ECO:0007669"/>
    <property type="project" value="UniProtKB-UniRule"/>
</dbReference>
<reference evidence="15" key="1">
    <citation type="submission" date="2016-10" db="EMBL/GenBank/DDBJ databases">
        <authorList>
            <person name="Varghese N."/>
            <person name="Submissions S."/>
        </authorList>
    </citation>
    <scope>NUCLEOTIDE SEQUENCE [LARGE SCALE GENOMIC DNA]</scope>
    <source>
        <strain evidence="15">DSM 173</strain>
    </source>
</reference>
<dbReference type="HAMAP" id="MF_01225_B">
    <property type="entry name" value="MoaA_B"/>
    <property type="match status" value="1"/>
</dbReference>
<feature type="binding site" evidence="12">
    <location>
        <position position="75"/>
    </location>
    <ligand>
        <name>S-adenosyl-L-methionine</name>
        <dbReference type="ChEBI" id="CHEBI:59789"/>
    </ligand>
</feature>
<dbReference type="InterPro" id="IPR007197">
    <property type="entry name" value="rSAM"/>
</dbReference>
<evidence type="ECO:0000259" key="13">
    <source>
        <dbReference type="PROSITE" id="PS51918"/>
    </source>
</evidence>
<organism evidence="14 15">
    <name type="scientific">Allochromatium warmingii</name>
    <name type="common">Chromatium warmingii</name>
    <dbReference type="NCBI Taxonomy" id="61595"/>
    <lineage>
        <taxon>Bacteria</taxon>
        <taxon>Pseudomonadati</taxon>
        <taxon>Pseudomonadota</taxon>
        <taxon>Gammaproteobacteria</taxon>
        <taxon>Chromatiales</taxon>
        <taxon>Chromatiaceae</taxon>
        <taxon>Allochromatium</taxon>
    </lineage>
</organism>
<dbReference type="SFLD" id="SFLDG01383">
    <property type="entry name" value="cyclic_pyranopterin_phosphate"/>
    <property type="match status" value="1"/>
</dbReference>
<dbReference type="PROSITE" id="PS01305">
    <property type="entry name" value="MOAA_NIFB_PQQE"/>
    <property type="match status" value="1"/>
</dbReference>
<dbReference type="Gene3D" id="3.20.20.70">
    <property type="entry name" value="Aldolase class I"/>
    <property type="match status" value="1"/>
</dbReference>
<dbReference type="GO" id="GO:0051539">
    <property type="term" value="F:4 iron, 4 sulfur cluster binding"/>
    <property type="evidence" value="ECO:0007669"/>
    <property type="project" value="UniProtKB-UniRule"/>
</dbReference>
<protein>
    <recommendedName>
        <fullName evidence="1 12">GTP 3',8-cyclase</fullName>
        <ecNumber evidence="1 12">4.1.99.22</ecNumber>
    </recommendedName>
    <alternativeName>
        <fullName evidence="12">Molybdenum cofactor biosynthesis protein A</fullName>
    </alternativeName>
</protein>
<keyword evidence="9 12" id="KW-0501">Molybdenum cofactor biosynthesis</keyword>
<dbReference type="EC" id="4.1.99.22" evidence="1 12"/>
<comment type="cofactor">
    <cofactor evidence="12">
        <name>[4Fe-4S] cluster</name>
        <dbReference type="ChEBI" id="CHEBI:49883"/>
    </cofactor>
    <text evidence="12">Binds 2 [4Fe-4S] clusters. Binds 1 [4Fe-4S] cluster coordinated with 3 cysteines and an exchangeable S-adenosyl-L-methionine and 1 [4Fe-4S] cluster coordinated with 3 cysteines and the GTP-derived substrate.</text>
</comment>
<evidence type="ECO:0000313" key="14">
    <source>
        <dbReference type="EMBL" id="SDX83054.1"/>
    </source>
</evidence>
<feature type="binding site" evidence="12">
    <location>
        <position position="35"/>
    </location>
    <ligand>
        <name>S-adenosyl-L-methionine</name>
        <dbReference type="ChEBI" id="CHEBI:59789"/>
    </ligand>
</feature>
<keyword evidence="6 12" id="KW-0408">Iron</keyword>
<feature type="binding site" evidence="12">
    <location>
        <position position="102"/>
    </location>
    <ligand>
        <name>GTP</name>
        <dbReference type="ChEBI" id="CHEBI:37565"/>
    </ligand>
</feature>
<dbReference type="InterPro" id="IPR040064">
    <property type="entry name" value="MoaA-like"/>
</dbReference>
<evidence type="ECO:0000256" key="7">
    <source>
        <dbReference type="ARBA" id="ARBA00023014"/>
    </source>
</evidence>
<feature type="binding site" evidence="12">
    <location>
        <position position="163"/>
    </location>
    <ligand>
        <name>GTP</name>
        <dbReference type="ChEBI" id="CHEBI:37565"/>
    </ligand>
</feature>
<evidence type="ECO:0000256" key="3">
    <source>
        <dbReference type="ARBA" id="ARBA00022691"/>
    </source>
</evidence>
<comment type="catalytic activity">
    <reaction evidence="11 12">
        <text>GTP + AH2 + S-adenosyl-L-methionine = (8S)-3',8-cyclo-7,8-dihydroguanosine 5'-triphosphate + 5'-deoxyadenosine + L-methionine + A + H(+)</text>
        <dbReference type="Rhea" id="RHEA:49576"/>
        <dbReference type="ChEBI" id="CHEBI:13193"/>
        <dbReference type="ChEBI" id="CHEBI:15378"/>
        <dbReference type="ChEBI" id="CHEBI:17319"/>
        <dbReference type="ChEBI" id="CHEBI:17499"/>
        <dbReference type="ChEBI" id="CHEBI:37565"/>
        <dbReference type="ChEBI" id="CHEBI:57844"/>
        <dbReference type="ChEBI" id="CHEBI:59789"/>
        <dbReference type="ChEBI" id="CHEBI:131766"/>
        <dbReference type="EC" id="4.1.99.22"/>
    </reaction>
</comment>
<dbReference type="InterPro" id="IPR013483">
    <property type="entry name" value="MoaA"/>
</dbReference>
<feature type="binding site" evidence="12">
    <location>
        <position position="71"/>
    </location>
    <ligand>
        <name>GTP</name>
        <dbReference type="ChEBI" id="CHEBI:37565"/>
    </ligand>
</feature>
<dbReference type="InterPro" id="IPR000385">
    <property type="entry name" value="MoaA_NifB_PqqE_Fe-S-bd_CS"/>
</dbReference>
<dbReference type="SUPFAM" id="SSF102114">
    <property type="entry name" value="Radical SAM enzymes"/>
    <property type="match status" value="1"/>
</dbReference>
<keyword evidence="8 12" id="KW-0342">GTP-binding</keyword>
<proteinExistence type="inferred from homology"/>
<keyword evidence="10 12" id="KW-0456">Lyase</keyword>
<dbReference type="EMBL" id="FNOW01000015">
    <property type="protein sequence ID" value="SDX83054.1"/>
    <property type="molecule type" value="Genomic_DNA"/>
</dbReference>
<keyword evidence="5 12" id="KW-0547">Nucleotide-binding</keyword>
<dbReference type="GO" id="GO:1904047">
    <property type="term" value="F:S-adenosyl-L-methionine binding"/>
    <property type="evidence" value="ECO:0007669"/>
    <property type="project" value="UniProtKB-UniRule"/>
</dbReference>
<keyword evidence="2 12" id="KW-0004">4Fe-4S</keyword>
<sequence length="335" mass="37812">MPPSAATSALLDRYGRRIDYVRLSITDRCDLRCLYCMQADTRFLPRHQLLTLEEMARLARCFVELGVTRIRVTGGEPLMRRNALWLFERLGEIPGLRELTLTTNGTQLPRFATALKAAGVTRVNISLDSLRPERFKALTRIGELSKTLAGIEAAQRAGFERIKLNSVILAQQNLDEVIDLARFALERGLDISFIEEMPLGDISDHQRTDERCLSNIIRRQLEREFTLLPTTETTGGPSRYVRVAGYQHRIGFIAPHSHNFCADCNRVRVTAEGRLVLCLGQEHAVDLRRVLRAHPTDAERIKQAIIASLELKPRGHDFAQSGLPVVQRFMNMTGG</sequence>
<dbReference type="Pfam" id="PF06463">
    <property type="entry name" value="Mob_synth_C"/>
    <property type="match status" value="1"/>
</dbReference>
<name>A0A1H3EYS6_ALLWA</name>
<dbReference type="SMART" id="SM00729">
    <property type="entry name" value="Elp3"/>
    <property type="match status" value="1"/>
</dbReference>
<feature type="binding site" evidence="12">
    <location>
        <position position="36"/>
    </location>
    <ligand>
        <name>[4Fe-4S] cluster</name>
        <dbReference type="ChEBI" id="CHEBI:49883"/>
        <label>1</label>
        <note>4Fe-4S-S-AdoMet</note>
    </ligand>
</feature>
<feature type="binding site" evidence="12">
    <location>
        <begin position="266"/>
        <end position="268"/>
    </location>
    <ligand>
        <name>GTP</name>
        <dbReference type="ChEBI" id="CHEBI:37565"/>
    </ligand>
</feature>
<comment type="function">
    <text evidence="12">Catalyzes the cyclization of GTP to (8S)-3',8-cyclo-7,8-dihydroguanosine 5'-triphosphate.</text>
</comment>
<comment type="similarity">
    <text evidence="12">Belongs to the radical SAM superfamily. MoaA family.</text>
</comment>
<evidence type="ECO:0000256" key="2">
    <source>
        <dbReference type="ARBA" id="ARBA00022485"/>
    </source>
</evidence>
<evidence type="ECO:0000256" key="6">
    <source>
        <dbReference type="ARBA" id="ARBA00023004"/>
    </source>
</evidence>
<dbReference type="UniPathway" id="UPA00344"/>
<evidence type="ECO:0000256" key="5">
    <source>
        <dbReference type="ARBA" id="ARBA00022741"/>
    </source>
</evidence>
<dbReference type="GO" id="GO:0006777">
    <property type="term" value="P:Mo-molybdopterin cofactor biosynthetic process"/>
    <property type="evidence" value="ECO:0007669"/>
    <property type="project" value="UniProtKB-UniRule"/>
</dbReference>
<evidence type="ECO:0000256" key="11">
    <source>
        <dbReference type="ARBA" id="ARBA00048697"/>
    </source>
</evidence>
<dbReference type="PROSITE" id="PS51918">
    <property type="entry name" value="RADICAL_SAM"/>
    <property type="match status" value="1"/>
</dbReference>